<accession>A0A0A9U770</accession>
<sequence>MCLVFINCGYSDMTRQITRLFLYFSQNRHQIFQAWTGHKVITQYCTLLAYVWTR</sequence>
<dbReference type="EMBL" id="GBRH01176508">
    <property type="protein sequence ID" value="JAE21388.1"/>
    <property type="molecule type" value="Transcribed_RNA"/>
</dbReference>
<dbReference type="AlphaFoldDB" id="A0A0A9U770"/>
<evidence type="ECO:0000313" key="1">
    <source>
        <dbReference type="EMBL" id="JAE21388.1"/>
    </source>
</evidence>
<organism evidence="1">
    <name type="scientific">Arundo donax</name>
    <name type="common">Giant reed</name>
    <name type="synonym">Donax arundinaceus</name>
    <dbReference type="NCBI Taxonomy" id="35708"/>
    <lineage>
        <taxon>Eukaryota</taxon>
        <taxon>Viridiplantae</taxon>
        <taxon>Streptophyta</taxon>
        <taxon>Embryophyta</taxon>
        <taxon>Tracheophyta</taxon>
        <taxon>Spermatophyta</taxon>
        <taxon>Magnoliopsida</taxon>
        <taxon>Liliopsida</taxon>
        <taxon>Poales</taxon>
        <taxon>Poaceae</taxon>
        <taxon>PACMAD clade</taxon>
        <taxon>Arundinoideae</taxon>
        <taxon>Arundineae</taxon>
        <taxon>Arundo</taxon>
    </lineage>
</organism>
<name>A0A0A9U770_ARUDO</name>
<reference evidence="1" key="2">
    <citation type="journal article" date="2015" name="Data Brief">
        <title>Shoot transcriptome of the giant reed, Arundo donax.</title>
        <authorList>
            <person name="Barrero R.A."/>
            <person name="Guerrero F.D."/>
            <person name="Moolhuijzen P."/>
            <person name="Goolsby J.A."/>
            <person name="Tidwell J."/>
            <person name="Bellgard S.E."/>
            <person name="Bellgard M.I."/>
        </authorList>
    </citation>
    <scope>NUCLEOTIDE SEQUENCE</scope>
    <source>
        <tissue evidence="1">Shoot tissue taken approximately 20 cm above the soil surface</tissue>
    </source>
</reference>
<reference evidence="1" key="1">
    <citation type="submission" date="2014-09" db="EMBL/GenBank/DDBJ databases">
        <authorList>
            <person name="Magalhaes I.L.F."/>
            <person name="Oliveira U."/>
            <person name="Santos F.R."/>
            <person name="Vidigal T.H.D.A."/>
            <person name="Brescovit A.D."/>
            <person name="Santos A.J."/>
        </authorList>
    </citation>
    <scope>NUCLEOTIDE SEQUENCE</scope>
    <source>
        <tissue evidence="1">Shoot tissue taken approximately 20 cm above the soil surface</tissue>
    </source>
</reference>
<protein>
    <submittedName>
        <fullName evidence="1">Uncharacterized protein</fullName>
    </submittedName>
</protein>
<proteinExistence type="predicted"/>